<dbReference type="HOGENOM" id="CLU_2028454_0_0_1"/>
<comment type="caution">
    <text evidence="2">The sequence shown here is derived from an EMBL/GenBank/DDBJ whole genome shotgun (WGS) entry which is preliminary data.</text>
</comment>
<reference evidence="2 3" key="1">
    <citation type="journal article" date="2012" name="Plant Cell">
        <title>Genome comparison of barley and maize smut fungi reveals targeted loss of RNA silencing components and species-specific presence of transposable elements.</title>
        <authorList>
            <person name="Laurie J.D."/>
            <person name="Ali S."/>
            <person name="Linning R."/>
            <person name="Mannhaupt G."/>
            <person name="Wong P."/>
            <person name="Gueldener U."/>
            <person name="Muensterkoetter M."/>
            <person name="Moore R."/>
            <person name="Kahmann R."/>
            <person name="Bakkeren G."/>
            <person name="Schirawski J."/>
        </authorList>
    </citation>
    <scope>NUCLEOTIDE SEQUENCE [LARGE SCALE GENOMIC DNA]</scope>
    <source>
        <strain evidence="3">Uh4875-4</strain>
    </source>
</reference>
<proteinExistence type="predicted"/>
<name>I2FW64_USTHO</name>
<feature type="region of interest" description="Disordered" evidence="1">
    <location>
        <begin position="79"/>
        <end position="122"/>
    </location>
</feature>
<protein>
    <submittedName>
        <fullName evidence="2">Uncharacterized protein</fullName>
    </submittedName>
</protein>
<evidence type="ECO:0000313" key="2">
    <source>
        <dbReference type="EMBL" id="CCF51157.1"/>
    </source>
</evidence>
<evidence type="ECO:0000313" key="3">
    <source>
        <dbReference type="Proteomes" id="UP000006174"/>
    </source>
</evidence>
<evidence type="ECO:0000256" key="1">
    <source>
        <dbReference type="SAM" id="MobiDB-lite"/>
    </source>
</evidence>
<accession>I2FW64</accession>
<keyword evidence="3" id="KW-1185">Reference proteome</keyword>
<dbReference type="Proteomes" id="UP000006174">
    <property type="component" value="Unassembled WGS sequence"/>
</dbReference>
<gene>
    <name evidence="2" type="ORF">UHOR_01032</name>
</gene>
<dbReference type="AlphaFoldDB" id="I2FW64"/>
<sequence length="122" mass="13296">MINANSKQVGEGKRKGKQASRQAGKGRTLSRIELSTAASVHTKGRDLKGSGQGVTYSVAGKTSSEFWCLRKTNIEWRQNKSDAESRPDLLVQQQQNHNLQCSDELTSPADDSTYSSGPSRLA</sequence>
<feature type="compositionally biased region" description="Low complexity" evidence="1">
    <location>
        <begin position="89"/>
        <end position="100"/>
    </location>
</feature>
<feature type="region of interest" description="Disordered" evidence="1">
    <location>
        <begin position="1"/>
        <end position="55"/>
    </location>
</feature>
<dbReference type="EMBL" id="CAGI01000161">
    <property type="protein sequence ID" value="CCF51157.1"/>
    <property type="molecule type" value="Genomic_DNA"/>
</dbReference>
<feature type="compositionally biased region" description="Polar residues" evidence="1">
    <location>
        <begin position="101"/>
        <end position="122"/>
    </location>
</feature>
<organism evidence="2 3">
    <name type="scientific">Ustilago hordei</name>
    <name type="common">Barley covered smut fungus</name>
    <dbReference type="NCBI Taxonomy" id="120017"/>
    <lineage>
        <taxon>Eukaryota</taxon>
        <taxon>Fungi</taxon>
        <taxon>Dikarya</taxon>
        <taxon>Basidiomycota</taxon>
        <taxon>Ustilaginomycotina</taxon>
        <taxon>Ustilaginomycetes</taxon>
        <taxon>Ustilaginales</taxon>
        <taxon>Ustilaginaceae</taxon>
        <taxon>Ustilago</taxon>
    </lineage>
</organism>